<dbReference type="Pfam" id="PF01047">
    <property type="entry name" value="MarR"/>
    <property type="match status" value="1"/>
</dbReference>
<dbReference type="PANTHER" id="PTHR33164:SF105">
    <property type="entry name" value="TRANSCRIPTIONAL REPRESSOR PROTEIN-RELATED"/>
    <property type="match status" value="1"/>
</dbReference>
<keyword evidence="3" id="KW-0804">Transcription</keyword>
<keyword evidence="2" id="KW-0238">DNA-binding</keyword>
<protein>
    <recommendedName>
        <fullName evidence="4">HTH marR-type domain-containing protein</fullName>
    </recommendedName>
</protein>
<dbReference type="PROSITE" id="PS50995">
    <property type="entry name" value="HTH_MARR_2"/>
    <property type="match status" value="1"/>
</dbReference>
<keyword evidence="1" id="KW-0805">Transcription regulation</keyword>
<dbReference type="GO" id="GO:0003700">
    <property type="term" value="F:DNA-binding transcription factor activity"/>
    <property type="evidence" value="ECO:0007669"/>
    <property type="project" value="InterPro"/>
</dbReference>
<dbReference type="GO" id="GO:0003677">
    <property type="term" value="F:DNA binding"/>
    <property type="evidence" value="ECO:0007669"/>
    <property type="project" value="UniProtKB-KW"/>
</dbReference>
<evidence type="ECO:0000313" key="5">
    <source>
        <dbReference type="EMBL" id="GGE43273.1"/>
    </source>
</evidence>
<dbReference type="PANTHER" id="PTHR33164">
    <property type="entry name" value="TRANSCRIPTIONAL REGULATOR, MARR FAMILY"/>
    <property type="match status" value="1"/>
</dbReference>
<evidence type="ECO:0000256" key="1">
    <source>
        <dbReference type="ARBA" id="ARBA00023015"/>
    </source>
</evidence>
<dbReference type="PROSITE" id="PS01117">
    <property type="entry name" value="HTH_MARR_1"/>
    <property type="match status" value="1"/>
</dbReference>
<organism evidence="5 6">
    <name type="scientific">Primorskyibacter flagellatus</name>
    <dbReference type="NCBI Taxonomy" id="1387277"/>
    <lineage>
        <taxon>Bacteria</taxon>
        <taxon>Pseudomonadati</taxon>
        <taxon>Pseudomonadota</taxon>
        <taxon>Alphaproteobacteria</taxon>
        <taxon>Rhodobacterales</taxon>
        <taxon>Roseobacteraceae</taxon>
        <taxon>Primorskyibacter</taxon>
    </lineage>
</organism>
<gene>
    <name evidence="5" type="ORF">GCM10011360_33300</name>
</gene>
<dbReference type="Proteomes" id="UP000612855">
    <property type="component" value="Unassembled WGS sequence"/>
</dbReference>
<dbReference type="Gene3D" id="1.10.10.10">
    <property type="entry name" value="Winged helix-like DNA-binding domain superfamily/Winged helix DNA-binding domain"/>
    <property type="match status" value="1"/>
</dbReference>
<dbReference type="InterPro" id="IPR036390">
    <property type="entry name" value="WH_DNA-bd_sf"/>
</dbReference>
<feature type="domain" description="HTH marR-type" evidence="4">
    <location>
        <begin position="19"/>
        <end position="153"/>
    </location>
</feature>
<evidence type="ECO:0000256" key="3">
    <source>
        <dbReference type="ARBA" id="ARBA00023163"/>
    </source>
</evidence>
<evidence type="ECO:0000259" key="4">
    <source>
        <dbReference type="PROSITE" id="PS50995"/>
    </source>
</evidence>
<name>A0A917ADA8_9RHOB</name>
<comment type="caution">
    <text evidence="5">The sequence shown here is derived from an EMBL/GenBank/DDBJ whole genome shotgun (WGS) entry which is preliminary data.</text>
</comment>
<dbReference type="InterPro" id="IPR000835">
    <property type="entry name" value="HTH_MarR-typ"/>
</dbReference>
<dbReference type="GO" id="GO:0006950">
    <property type="term" value="P:response to stress"/>
    <property type="evidence" value="ECO:0007669"/>
    <property type="project" value="TreeGrafter"/>
</dbReference>
<dbReference type="SUPFAM" id="SSF46785">
    <property type="entry name" value="Winged helix' DNA-binding domain"/>
    <property type="match status" value="1"/>
</dbReference>
<dbReference type="RefSeq" id="WP_188478946.1">
    <property type="nucleotide sequence ID" value="NZ_BMFJ01000002.1"/>
</dbReference>
<evidence type="ECO:0000313" key="6">
    <source>
        <dbReference type="Proteomes" id="UP000612855"/>
    </source>
</evidence>
<keyword evidence="6" id="KW-1185">Reference proteome</keyword>
<dbReference type="EMBL" id="BMFJ01000002">
    <property type="protein sequence ID" value="GGE43273.1"/>
    <property type="molecule type" value="Genomic_DNA"/>
</dbReference>
<proteinExistence type="predicted"/>
<dbReference type="InterPro" id="IPR036388">
    <property type="entry name" value="WH-like_DNA-bd_sf"/>
</dbReference>
<dbReference type="AlphaFoldDB" id="A0A917ADA8"/>
<reference evidence="6" key="1">
    <citation type="journal article" date="2019" name="Int. J. Syst. Evol. Microbiol.">
        <title>The Global Catalogue of Microorganisms (GCM) 10K type strain sequencing project: providing services to taxonomists for standard genome sequencing and annotation.</title>
        <authorList>
            <consortium name="The Broad Institute Genomics Platform"/>
            <consortium name="The Broad Institute Genome Sequencing Center for Infectious Disease"/>
            <person name="Wu L."/>
            <person name="Ma J."/>
        </authorList>
    </citation>
    <scope>NUCLEOTIDE SEQUENCE [LARGE SCALE GENOMIC DNA]</scope>
    <source>
        <strain evidence="6">CGMCC 1.12664</strain>
    </source>
</reference>
<accession>A0A917ADA8</accession>
<dbReference type="InterPro" id="IPR023187">
    <property type="entry name" value="Tscrpt_reg_MarR-type_CS"/>
</dbReference>
<dbReference type="InterPro" id="IPR039422">
    <property type="entry name" value="MarR/SlyA-like"/>
</dbReference>
<dbReference type="SMART" id="SM00347">
    <property type="entry name" value="HTH_MARR"/>
    <property type="match status" value="1"/>
</dbReference>
<evidence type="ECO:0000256" key="2">
    <source>
        <dbReference type="ARBA" id="ARBA00023125"/>
    </source>
</evidence>
<sequence length="159" mass="17554">MSTERRPAETPALAELLSGSCYCLATRRASRRMVRLYDAALAEHGLTISQLALLAWVRYLRKPTVQKIADLMEMDQSALSRGLMPLEREGLITSAPDADDRRKKVLALTDEGGRRLIAAAEDWEKAQEEVTRQQEKLGADVARLMAGINDLAKSEAGSD</sequence>